<dbReference type="InterPro" id="IPR020070">
    <property type="entry name" value="Ribosomal_bL9_N"/>
</dbReference>
<dbReference type="Gene3D" id="3.40.5.10">
    <property type="entry name" value="Ribosomal protein L9, N-terminal domain"/>
    <property type="match status" value="1"/>
</dbReference>
<dbReference type="EMBL" id="JANUCP010000005">
    <property type="protein sequence ID" value="MCS3920238.1"/>
    <property type="molecule type" value="Genomic_DNA"/>
</dbReference>
<dbReference type="GO" id="GO:0005840">
    <property type="term" value="C:ribosome"/>
    <property type="evidence" value="ECO:0007669"/>
    <property type="project" value="UniProtKB-KW"/>
</dbReference>
<keyword evidence="2 7" id="KW-0699">rRNA-binding</keyword>
<dbReference type="SUPFAM" id="SSF55658">
    <property type="entry name" value="L9 N-domain-like"/>
    <property type="match status" value="1"/>
</dbReference>
<protein>
    <recommendedName>
        <fullName evidence="6 7">Large ribosomal subunit protein bL9</fullName>
    </recommendedName>
</protein>
<dbReference type="RefSeq" id="WP_018196650.1">
    <property type="nucleotide sequence ID" value="NZ_CP130454.1"/>
</dbReference>
<keyword evidence="3 7" id="KW-0694">RNA-binding</keyword>
<gene>
    <name evidence="7" type="primary">rplI</name>
    <name evidence="9" type="ORF">M2350_002667</name>
</gene>
<comment type="function">
    <text evidence="7">Binds to the 23S rRNA.</text>
</comment>
<evidence type="ECO:0000256" key="7">
    <source>
        <dbReference type="HAMAP-Rule" id="MF_00503"/>
    </source>
</evidence>
<evidence type="ECO:0000256" key="2">
    <source>
        <dbReference type="ARBA" id="ARBA00022730"/>
    </source>
</evidence>
<evidence type="ECO:0000256" key="6">
    <source>
        <dbReference type="ARBA" id="ARBA00035292"/>
    </source>
</evidence>
<evidence type="ECO:0000259" key="8">
    <source>
        <dbReference type="PROSITE" id="PS00651"/>
    </source>
</evidence>
<organism evidence="9 10">
    <name type="scientific">Candidatus Fervidibacter sacchari</name>
    <dbReference type="NCBI Taxonomy" id="1448929"/>
    <lineage>
        <taxon>Bacteria</taxon>
        <taxon>Candidatus Fervidibacterota</taxon>
        <taxon>Candidatus Fervidibacter</taxon>
    </lineage>
</organism>
<dbReference type="Pfam" id="PF03948">
    <property type="entry name" value="Ribosomal_L9_C"/>
    <property type="match status" value="1"/>
</dbReference>
<sequence>MKVVLMQDVPKLGTKFQVVEVSDGYARNYLIPRGLAQPATPALLKEVEKRRQWERQKEQREVERAQTLAQKLSNLVVEISVPAGEGGRLYHSVSAQEIVQRLKEQHGIELDRDQILLDEPLRSLGVHSVSVRLHRQVRATLKVNIVAAPA</sequence>
<evidence type="ECO:0000256" key="4">
    <source>
        <dbReference type="ARBA" id="ARBA00022980"/>
    </source>
</evidence>
<evidence type="ECO:0000313" key="9">
    <source>
        <dbReference type="EMBL" id="MCS3920238.1"/>
    </source>
</evidence>
<proteinExistence type="inferred from homology"/>
<dbReference type="InterPro" id="IPR020594">
    <property type="entry name" value="Ribosomal_bL9_bac/chp"/>
</dbReference>
<dbReference type="InterPro" id="IPR036791">
    <property type="entry name" value="Ribosomal_bL9_C_sf"/>
</dbReference>
<dbReference type="PANTHER" id="PTHR21368">
    <property type="entry name" value="50S RIBOSOMAL PROTEIN L9"/>
    <property type="match status" value="1"/>
</dbReference>
<dbReference type="Gene3D" id="3.10.430.100">
    <property type="entry name" value="Ribosomal protein L9, C-terminal domain"/>
    <property type="match status" value="1"/>
</dbReference>
<evidence type="ECO:0000256" key="1">
    <source>
        <dbReference type="ARBA" id="ARBA00010605"/>
    </source>
</evidence>
<dbReference type="InterPro" id="IPR009027">
    <property type="entry name" value="Ribosomal_bL9/RNase_H1_N"/>
</dbReference>
<accession>A0ABT2EQJ9</accession>
<dbReference type="InterPro" id="IPR020069">
    <property type="entry name" value="Ribosomal_bL9_C"/>
</dbReference>
<reference evidence="9 10" key="1">
    <citation type="submission" date="2022-08" db="EMBL/GenBank/DDBJ databases">
        <title>Bacterial and archaeal communities from various locations to study Microbial Dark Matter (Phase II).</title>
        <authorList>
            <person name="Stepanauskas R."/>
        </authorList>
    </citation>
    <scope>NUCLEOTIDE SEQUENCE [LARGE SCALE GENOMIC DNA]</scope>
    <source>
        <strain evidence="9 10">PD1</strain>
    </source>
</reference>
<evidence type="ECO:0000313" key="10">
    <source>
        <dbReference type="Proteomes" id="UP001204798"/>
    </source>
</evidence>
<dbReference type="Pfam" id="PF01281">
    <property type="entry name" value="Ribosomal_L9_N"/>
    <property type="match status" value="1"/>
</dbReference>
<dbReference type="InterPro" id="IPR036935">
    <property type="entry name" value="Ribosomal_bL9_N_sf"/>
</dbReference>
<dbReference type="PROSITE" id="PS00651">
    <property type="entry name" value="RIBOSOMAL_L9"/>
    <property type="match status" value="1"/>
</dbReference>
<name>A0ABT2EQJ9_9BACT</name>
<dbReference type="InterPro" id="IPR000244">
    <property type="entry name" value="Ribosomal_bL9"/>
</dbReference>
<keyword evidence="10" id="KW-1185">Reference proteome</keyword>
<keyword evidence="5 7" id="KW-0687">Ribonucleoprotein</keyword>
<dbReference type="NCBIfam" id="TIGR00158">
    <property type="entry name" value="L9"/>
    <property type="match status" value="1"/>
</dbReference>
<feature type="domain" description="Ribosomal protein L9" evidence="8">
    <location>
        <begin position="13"/>
        <end position="40"/>
    </location>
</feature>
<keyword evidence="4 7" id="KW-0689">Ribosomal protein</keyword>
<comment type="similarity">
    <text evidence="1 7">Belongs to the bacterial ribosomal protein bL9 family.</text>
</comment>
<dbReference type="SUPFAM" id="SSF55653">
    <property type="entry name" value="Ribosomal protein L9 C-domain"/>
    <property type="match status" value="1"/>
</dbReference>
<comment type="caution">
    <text evidence="9">The sequence shown here is derived from an EMBL/GenBank/DDBJ whole genome shotgun (WGS) entry which is preliminary data.</text>
</comment>
<evidence type="ECO:0000256" key="5">
    <source>
        <dbReference type="ARBA" id="ARBA00023274"/>
    </source>
</evidence>
<dbReference type="Proteomes" id="UP001204798">
    <property type="component" value="Unassembled WGS sequence"/>
</dbReference>
<evidence type="ECO:0000256" key="3">
    <source>
        <dbReference type="ARBA" id="ARBA00022884"/>
    </source>
</evidence>
<dbReference type="HAMAP" id="MF_00503">
    <property type="entry name" value="Ribosomal_bL9"/>
    <property type="match status" value="1"/>
</dbReference>